<proteinExistence type="predicted"/>
<dbReference type="EMBL" id="LNFO01000162">
    <property type="protein sequence ID" value="KUG01888.1"/>
    <property type="molecule type" value="Genomic_DNA"/>
</dbReference>
<evidence type="ECO:0000313" key="3">
    <source>
        <dbReference type="Proteomes" id="UP000052943"/>
    </source>
</evidence>
<sequence>MTQLIAALVIALIASAVLVMAEANAFKGTGDRLLTDSESAASLGRRSLSISGTQVDSERRSFDKLAKLYKKKKVVDDVFKVLNLNTALDDLLTHANWGTWLRYVDDVNSVHPDDHRKGEVLLDTLLKHYDDQSLLQKLAKAKESQNTGVIATALESQLKKRISDQMVKLVGWKNKNLGPDDISTAFPVKEYSELDDIVGSIYWGTWVKYVDNIAPDADKVSLILNPLMLRFKDNFFEIVKTIATFHSDARYKYLEDLLFTKWLAPFPNAASVRVEKVKRIFAREQQTDEIKSFMARYAIEYRKRGRTESKILSTMEDAAKRSKTF</sequence>
<evidence type="ECO:0008006" key="4">
    <source>
        <dbReference type="Google" id="ProtNLM"/>
    </source>
</evidence>
<accession>A0A0W8DZP8</accession>
<keyword evidence="1" id="KW-0732">Signal</keyword>
<organism evidence="2 3">
    <name type="scientific">Phytophthora nicotianae</name>
    <name type="common">Potato buckeye rot agent</name>
    <name type="synonym">Phytophthora parasitica</name>
    <dbReference type="NCBI Taxonomy" id="4792"/>
    <lineage>
        <taxon>Eukaryota</taxon>
        <taxon>Sar</taxon>
        <taxon>Stramenopiles</taxon>
        <taxon>Oomycota</taxon>
        <taxon>Peronosporomycetes</taxon>
        <taxon>Peronosporales</taxon>
        <taxon>Peronosporaceae</taxon>
        <taxon>Phytophthora</taxon>
    </lineage>
</organism>
<dbReference type="Proteomes" id="UP000052943">
    <property type="component" value="Unassembled WGS sequence"/>
</dbReference>
<comment type="caution">
    <text evidence="2">The sequence shown here is derived from an EMBL/GenBank/DDBJ whole genome shotgun (WGS) entry which is preliminary data.</text>
</comment>
<evidence type="ECO:0000313" key="2">
    <source>
        <dbReference type="EMBL" id="KUG01888.1"/>
    </source>
</evidence>
<evidence type="ECO:0000256" key="1">
    <source>
        <dbReference type="SAM" id="SignalP"/>
    </source>
</evidence>
<feature type="signal peptide" evidence="1">
    <location>
        <begin position="1"/>
        <end position="21"/>
    </location>
</feature>
<dbReference type="AlphaFoldDB" id="A0A0W8DZP8"/>
<reference evidence="2 3" key="1">
    <citation type="submission" date="2015-11" db="EMBL/GenBank/DDBJ databases">
        <title>Genomes and virulence difference between two physiological races of Phytophthora nicotianae.</title>
        <authorList>
            <person name="Liu H."/>
            <person name="Ma X."/>
            <person name="Yu H."/>
            <person name="Fang D."/>
            <person name="Li Y."/>
            <person name="Wang X."/>
            <person name="Wang W."/>
            <person name="Dong Y."/>
            <person name="Xiao B."/>
        </authorList>
    </citation>
    <scope>NUCLEOTIDE SEQUENCE [LARGE SCALE GENOMIC DNA]</scope>
    <source>
        <strain evidence="3">race 0</strain>
    </source>
</reference>
<feature type="chain" id="PRO_5006942145" description="RxLR effector protein" evidence="1">
    <location>
        <begin position="22"/>
        <end position="325"/>
    </location>
</feature>
<protein>
    <recommendedName>
        <fullName evidence="4">RxLR effector protein</fullName>
    </recommendedName>
</protein>
<dbReference type="OrthoDB" id="145880at2759"/>
<gene>
    <name evidence="2" type="ORF">AM587_10010615</name>
</gene>
<name>A0A0W8DZP8_PHYNI</name>